<protein>
    <recommendedName>
        <fullName evidence="11">Hydroxyacid dehydrogenase</fullName>
    </recommendedName>
</protein>
<dbReference type="SUPFAM" id="SSF142764">
    <property type="entry name" value="YgbK-like"/>
    <property type="match status" value="1"/>
</dbReference>
<name>A0A934RYZ8_9BACT</name>
<feature type="domain" description="Four-carbon acid sugar kinase N-terminal" evidence="7">
    <location>
        <begin position="38"/>
        <end position="271"/>
    </location>
</feature>
<dbReference type="Gene3D" id="3.40.50.10840">
    <property type="entry name" value="Putative sugar-binding, N-terminal domain"/>
    <property type="match status" value="1"/>
</dbReference>
<dbReference type="AlphaFoldDB" id="A0A934RYZ8"/>
<comment type="similarity">
    <text evidence="1">Belongs to the four-carbon acid sugar kinase family.</text>
</comment>
<dbReference type="Gene3D" id="3.40.980.20">
    <property type="entry name" value="Four-carbon acid sugar kinase, nucleotide binding domain"/>
    <property type="match status" value="1"/>
</dbReference>
<organism evidence="9 10">
    <name type="scientific">Pelagicoccus mobilis</name>
    <dbReference type="NCBI Taxonomy" id="415221"/>
    <lineage>
        <taxon>Bacteria</taxon>
        <taxon>Pseudomonadati</taxon>
        <taxon>Verrucomicrobiota</taxon>
        <taxon>Opitutia</taxon>
        <taxon>Puniceicoccales</taxon>
        <taxon>Pelagicoccaceae</taxon>
        <taxon>Pelagicoccus</taxon>
    </lineage>
</organism>
<evidence type="ECO:0000256" key="1">
    <source>
        <dbReference type="ARBA" id="ARBA00005715"/>
    </source>
</evidence>
<feature type="domain" description="Four-carbon acid sugar kinase nucleotide binding" evidence="8">
    <location>
        <begin position="295"/>
        <end position="457"/>
    </location>
</feature>
<dbReference type="GO" id="GO:0016301">
    <property type="term" value="F:kinase activity"/>
    <property type="evidence" value="ECO:0007669"/>
    <property type="project" value="UniProtKB-KW"/>
</dbReference>
<dbReference type="InterPro" id="IPR042213">
    <property type="entry name" value="NBD_C_sf"/>
</dbReference>
<evidence type="ECO:0000256" key="6">
    <source>
        <dbReference type="ARBA" id="ARBA00023277"/>
    </source>
</evidence>
<gene>
    <name evidence="9" type="ORF">JIN87_25675</name>
</gene>
<evidence type="ECO:0000256" key="5">
    <source>
        <dbReference type="ARBA" id="ARBA00022840"/>
    </source>
</evidence>
<sequence>MSDYPLAETELAKLPAAWPEEPLIEIRQTLRDSKRKVVVLDDDPTGTQTVEDITVVTSWDIDTLTEAFAAPEPGFYILTNSRAFTESGTIDLHREILANLEKAAGDADYTIVSRSDSTLRGHFLAEANVIGEFKGPFDLTVLAPFFEAGQRYTIGDTHYLVEGEKLIPCHDTPFAQDKVFGYNSAHLPSWVEEKTNGETKASEVVTIPLETIRKEGPEGVFKILEQAPTGSICIVNACSTRDMEVFAEAVLRFEESGKNVLYRTAAAFVASRLGIRPPPPLQAEFIANSKDRGGLIVVGSYVPKSSQQLEALLALDELKAIELDVNTLLSADAPQAYVTELLDQVEQSLDAGDDVVVYTSRGLVFSEAKEENLNIGGKVADALVSIVEGLRESPGFVIAKGGITSSTVATEGLKIRKANVLGQLVPGVPVWRAADDARFPQIDLVIFPGNVGGPHSLCEAYQKLRRIR</sequence>
<dbReference type="Pfam" id="PF17042">
    <property type="entry name" value="NBD_C"/>
    <property type="match status" value="1"/>
</dbReference>
<evidence type="ECO:0000256" key="3">
    <source>
        <dbReference type="ARBA" id="ARBA00022741"/>
    </source>
</evidence>
<evidence type="ECO:0000259" key="8">
    <source>
        <dbReference type="Pfam" id="PF17042"/>
    </source>
</evidence>
<comment type="caution">
    <text evidence="9">The sequence shown here is derived from an EMBL/GenBank/DDBJ whole genome shotgun (WGS) entry which is preliminary data.</text>
</comment>
<dbReference type="InterPro" id="IPR010737">
    <property type="entry name" value="4-carb_acid_sugar_kinase_N"/>
</dbReference>
<dbReference type="InterPro" id="IPR037051">
    <property type="entry name" value="4-carb_acid_sugar_kinase_N_sf"/>
</dbReference>
<evidence type="ECO:0008006" key="11">
    <source>
        <dbReference type="Google" id="ProtNLM"/>
    </source>
</evidence>
<dbReference type="GO" id="GO:0005524">
    <property type="term" value="F:ATP binding"/>
    <property type="evidence" value="ECO:0007669"/>
    <property type="project" value="UniProtKB-KW"/>
</dbReference>
<keyword evidence="4" id="KW-0418">Kinase</keyword>
<keyword evidence="3" id="KW-0547">Nucleotide-binding</keyword>
<dbReference type="InterPro" id="IPR031475">
    <property type="entry name" value="NBD_C"/>
</dbReference>
<dbReference type="EMBL" id="JAENIL010000080">
    <property type="protein sequence ID" value="MBK1880300.1"/>
    <property type="molecule type" value="Genomic_DNA"/>
</dbReference>
<dbReference type="Proteomes" id="UP000617628">
    <property type="component" value="Unassembled WGS sequence"/>
</dbReference>
<evidence type="ECO:0000259" key="7">
    <source>
        <dbReference type="Pfam" id="PF07005"/>
    </source>
</evidence>
<evidence type="ECO:0000256" key="2">
    <source>
        <dbReference type="ARBA" id="ARBA00022679"/>
    </source>
</evidence>
<keyword evidence="6" id="KW-0119">Carbohydrate metabolism</keyword>
<evidence type="ECO:0000313" key="9">
    <source>
        <dbReference type="EMBL" id="MBK1880300.1"/>
    </source>
</evidence>
<evidence type="ECO:0000256" key="4">
    <source>
        <dbReference type="ARBA" id="ARBA00022777"/>
    </source>
</evidence>
<dbReference type="Pfam" id="PF07005">
    <property type="entry name" value="SBD_N"/>
    <property type="match status" value="1"/>
</dbReference>
<proteinExistence type="inferred from homology"/>
<keyword evidence="2" id="KW-0808">Transferase</keyword>
<evidence type="ECO:0000313" key="10">
    <source>
        <dbReference type="Proteomes" id="UP000617628"/>
    </source>
</evidence>
<reference evidence="9" key="1">
    <citation type="submission" date="2021-01" db="EMBL/GenBank/DDBJ databases">
        <title>Modified the classification status of verrucomicrobia.</title>
        <authorList>
            <person name="Feng X."/>
        </authorList>
    </citation>
    <scope>NUCLEOTIDE SEQUENCE</scope>
    <source>
        <strain evidence="9">KCTC 13126</strain>
    </source>
</reference>
<keyword evidence="10" id="KW-1185">Reference proteome</keyword>
<dbReference type="RefSeq" id="WP_200359119.1">
    <property type="nucleotide sequence ID" value="NZ_JAENIL010000080.1"/>
</dbReference>
<accession>A0A934RYZ8</accession>
<keyword evidence="5" id="KW-0067">ATP-binding</keyword>